<accession>A0A6J6AY99</accession>
<evidence type="ECO:0000313" key="3">
    <source>
        <dbReference type="EMBL" id="CAB4679255.1"/>
    </source>
</evidence>
<name>A0A6J6AY99_9ZZZZ</name>
<sequence length="171" mass="18127">MLLSTFQRRRIVVLTVITLILLPILRSCNGNNPSDSATTATTIDPAFNTIAPSSGVVSDEESPAPIILSGPAPIVQDGSAQIAYPATETSGLQLIASFSNFDNAPDVVCFIPSAPFGITLTIKNINNGRTTNCTNVYRETMPAGATALLHTKVFERVSNLVDAPIPVNVTW</sequence>
<proteinExistence type="predicted"/>
<dbReference type="EMBL" id="CAEZWU010000239">
    <property type="protein sequence ID" value="CAB4679255.1"/>
    <property type="molecule type" value="Genomic_DNA"/>
</dbReference>
<dbReference type="AlphaFoldDB" id="A0A6J6AY99"/>
<dbReference type="EMBL" id="CAEZUN010000217">
    <property type="protein sequence ID" value="CAB4612726.1"/>
    <property type="molecule type" value="Genomic_DNA"/>
</dbReference>
<gene>
    <name evidence="1" type="ORF">UFOPK1353_00322</name>
    <name evidence="2" type="ORF">UFOPK1826_01372</name>
    <name evidence="3" type="ORF">UFOPK2292_01311</name>
</gene>
<organism evidence="1">
    <name type="scientific">freshwater metagenome</name>
    <dbReference type="NCBI Taxonomy" id="449393"/>
    <lineage>
        <taxon>unclassified sequences</taxon>
        <taxon>metagenomes</taxon>
        <taxon>ecological metagenomes</taxon>
    </lineage>
</organism>
<reference evidence="1" key="1">
    <citation type="submission" date="2020-05" db="EMBL/GenBank/DDBJ databases">
        <authorList>
            <person name="Chiriac C."/>
            <person name="Salcher M."/>
            <person name="Ghai R."/>
            <person name="Kavagutti S V."/>
        </authorList>
    </citation>
    <scope>NUCLEOTIDE SEQUENCE</scope>
</reference>
<evidence type="ECO:0000313" key="1">
    <source>
        <dbReference type="EMBL" id="CAB4531495.1"/>
    </source>
</evidence>
<protein>
    <submittedName>
        <fullName evidence="1">Unannotated protein</fullName>
    </submittedName>
</protein>
<dbReference type="EMBL" id="CAEZSE010000033">
    <property type="protein sequence ID" value="CAB4531495.1"/>
    <property type="molecule type" value="Genomic_DNA"/>
</dbReference>
<evidence type="ECO:0000313" key="2">
    <source>
        <dbReference type="EMBL" id="CAB4612726.1"/>
    </source>
</evidence>